<evidence type="ECO:0000313" key="8">
    <source>
        <dbReference type="EMBL" id="TQR98719.1"/>
    </source>
</evidence>
<feature type="binding site" evidence="5">
    <location>
        <begin position="128"/>
        <end position="132"/>
    </location>
    <ligand>
        <name>5-phospho-alpha-D-ribose 1-diphosphate</name>
        <dbReference type="ChEBI" id="CHEBI:58017"/>
    </ligand>
</feature>
<comment type="catalytic activity">
    <reaction evidence="5">
        <text>XMP + diphosphate = xanthine + 5-phospho-alpha-D-ribose 1-diphosphate</text>
        <dbReference type="Rhea" id="RHEA:10800"/>
        <dbReference type="ChEBI" id="CHEBI:17712"/>
        <dbReference type="ChEBI" id="CHEBI:33019"/>
        <dbReference type="ChEBI" id="CHEBI:57464"/>
        <dbReference type="ChEBI" id="CHEBI:58017"/>
        <dbReference type="EC" id="2.4.2.22"/>
    </reaction>
</comment>
<evidence type="ECO:0000256" key="6">
    <source>
        <dbReference type="NCBIfam" id="TIGR01744"/>
    </source>
</evidence>
<dbReference type="CDD" id="cd06223">
    <property type="entry name" value="PRTases_typeI"/>
    <property type="match status" value="1"/>
</dbReference>
<dbReference type="SUPFAM" id="SSF53271">
    <property type="entry name" value="PRTase-like"/>
    <property type="match status" value="1"/>
</dbReference>
<evidence type="ECO:0000256" key="4">
    <source>
        <dbReference type="ARBA" id="ARBA00022726"/>
    </source>
</evidence>
<dbReference type="InterPro" id="IPR029057">
    <property type="entry name" value="PRTase-like"/>
</dbReference>
<comment type="caution">
    <text evidence="8">The sequence shown here is derived from an EMBL/GenBank/DDBJ whole genome shotgun (WGS) entry which is preliminary data.</text>
</comment>
<dbReference type="InterPro" id="IPR050118">
    <property type="entry name" value="Pur/Pyrimidine_PRTase"/>
</dbReference>
<comment type="subcellular location">
    <subcellularLocation>
        <location evidence="5">Cytoplasm</location>
    </subcellularLocation>
</comment>
<keyword evidence="3 5" id="KW-0808">Transferase</keyword>
<dbReference type="EC" id="2.4.2.22" evidence="5 6"/>
<dbReference type="Proteomes" id="UP000319219">
    <property type="component" value="Unassembled WGS sequence"/>
</dbReference>
<dbReference type="Pfam" id="PF00156">
    <property type="entry name" value="Pribosyltran"/>
    <property type="match status" value="1"/>
</dbReference>
<feature type="binding site" evidence="5">
    <location>
        <position position="27"/>
    </location>
    <ligand>
        <name>xanthine</name>
        <dbReference type="ChEBI" id="CHEBI:17712"/>
    </ligand>
</feature>
<dbReference type="Gene3D" id="3.40.50.2020">
    <property type="match status" value="1"/>
</dbReference>
<dbReference type="NCBIfam" id="TIGR01744">
    <property type="entry name" value="XPRTase"/>
    <property type="match status" value="1"/>
</dbReference>
<dbReference type="HAMAP" id="MF_01184">
    <property type="entry name" value="XPRTase"/>
    <property type="match status" value="1"/>
</dbReference>
<feature type="domain" description="Phosphoribosyltransferase" evidence="7">
    <location>
        <begin position="42"/>
        <end position="157"/>
    </location>
</feature>
<keyword evidence="4 5" id="KW-0660">Purine salvage</keyword>
<dbReference type="InterPro" id="IPR000836">
    <property type="entry name" value="PRTase_dom"/>
</dbReference>
<dbReference type="InterPro" id="IPR010079">
    <property type="entry name" value="Xanthine_PRibTrfase"/>
</dbReference>
<dbReference type="NCBIfam" id="NF006671">
    <property type="entry name" value="PRK09219.1"/>
    <property type="match status" value="1"/>
</dbReference>
<dbReference type="PANTHER" id="PTHR43864">
    <property type="entry name" value="HYPOXANTHINE/GUANINE PHOSPHORIBOSYLTRANSFERASE"/>
    <property type="match status" value="1"/>
</dbReference>
<feature type="binding site" evidence="5">
    <location>
        <position position="156"/>
    </location>
    <ligand>
        <name>xanthine</name>
        <dbReference type="ChEBI" id="CHEBI:17712"/>
    </ligand>
</feature>
<evidence type="ECO:0000256" key="3">
    <source>
        <dbReference type="ARBA" id="ARBA00022679"/>
    </source>
</evidence>
<feature type="binding site" evidence="5">
    <location>
        <position position="20"/>
    </location>
    <ligand>
        <name>xanthine</name>
        <dbReference type="ChEBI" id="CHEBI:17712"/>
    </ligand>
</feature>
<comment type="similarity">
    <text evidence="5">Belongs to the purine/pyrimidine phosphoribosyltransferase family. Xpt subfamily.</text>
</comment>
<organism evidence="8 9">
    <name type="scientific">Paenibacillus ottowii</name>
    <dbReference type="NCBI Taxonomy" id="2315729"/>
    <lineage>
        <taxon>Bacteria</taxon>
        <taxon>Bacillati</taxon>
        <taxon>Bacillota</taxon>
        <taxon>Bacilli</taxon>
        <taxon>Bacillales</taxon>
        <taxon>Paenibacillaceae</taxon>
        <taxon>Paenibacillus</taxon>
    </lineage>
</organism>
<evidence type="ECO:0000256" key="1">
    <source>
        <dbReference type="ARBA" id="ARBA00022490"/>
    </source>
</evidence>
<comment type="pathway">
    <text evidence="5">Purine metabolism; XMP biosynthesis via salvage pathway; XMP from xanthine: step 1/1.</text>
</comment>
<dbReference type="EMBL" id="VIJZ01000004">
    <property type="protein sequence ID" value="TQR98719.1"/>
    <property type="molecule type" value="Genomic_DNA"/>
</dbReference>
<evidence type="ECO:0000313" key="9">
    <source>
        <dbReference type="Proteomes" id="UP000319219"/>
    </source>
</evidence>
<dbReference type="GO" id="GO:0000310">
    <property type="term" value="F:xanthine phosphoribosyltransferase activity"/>
    <property type="evidence" value="ECO:0007669"/>
    <property type="project" value="UniProtKB-EC"/>
</dbReference>
<keyword evidence="2 5" id="KW-0328">Glycosyltransferase</keyword>
<reference evidence="8 9" key="1">
    <citation type="submission" date="2019-07" db="EMBL/GenBank/DDBJ databases">
        <title>Paenibacillus ottowii sp. nov. isolated from a fermentation system processing bovine manure.</title>
        <authorList>
            <person name="Velazquez L.F."/>
            <person name="Rajbanshi S."/>
            <person name="Guan S."/>
            <person name="Hinchee M."/>
            <person name="Welsh A."/>
        </authorList>
    </citation>
    <scope>NUCLEOTIDE SEQUENCE [LARGE SCALE GENOMIC DNA]</scope>
    <source>
        <strain evidence="8 9">MS2379</strain>
    </source>
</reference>
<comment type="subunit">
    <text evidence="5">Homodimer.</text>
</comment>
<dbReference type="RefSeq" id="WP_063209201.1">
    <property type="nucleotide sequence ID" value="NZ_VIJZ01000004.1"/>
</dbReference>
<protein>
    <recommendedName>
        <fullName evidence="5 6">Xanthine phosphoribosyltransferase</fullName>
        <shortName evidence="5">XPRTase</shortName>
        <ecNumber evidence="5 6">2.4.2.22</ecNumber>
    </recommendedName>
</protein>
<sequence length="190" mass="20978">MEVLKKRILDEGVIASDQVLKLDGLLNHQVDPELTMEMGREFAARFREEKITRVVTVESSGIAIGFATALELGVPLVFARRKKTLLADPDALCERVPSFTKGIVTDIMLSRQFIHEHDRVLFIDDIIANGDAARGMVKIIQRSGAELVGFGVAVEKMFQAGARTIREQGIRVESLVKISSLADGKIEFAE</sequence>
<name>A0ABY3B4C5_9BACL</name>
<evidence type="ECO:0000259" key="7">
    <source>
        <dbReference type="Pfam" id="PF00156"/>
    </source>
</evidence>
<evidence type="ECO:0000256" key="5">
    <source>
        <dbReference type="HAMAP-Rule" id="MF_01184"/>
    </source>
</evidence>
<accession>A0ABY3B4C5</accession>
<evidence type="ECO:0000256" key="2">
    <source>
        <dbReference type="ARBA" id="ARBA00022676"/>
    </source>
</evidence>
<keyword evidence="9" id="KW-1185">Reference proteome</keyword>
<dbReference type="PANTHER" id="PTHR43864:SF1">
    <property type="entry name" value="XANTHINE PHOSPHORIBOSYLTRANSFERASE"/>
    <property type="match status" value="1"/>
</dbReference>
<proteinExistence type="inferred from homology"/>
<gene>
    <name evidence="5" type="primary">xpt</name>
    <name evidence="8" type="ORF">FKV70_11105</name>
</gene>
<comment type="function">
    <text evidence="5">Converts the preformed base xanthine, a product of nucleic acid breakdown, to xanthosine 5'-monophosphate (XMP), so it can be reused for RNA or DNA synthesis.</text>
</comment>
<keyword evidence="1 5" id="KW-0963">Cytoplasm</keyword>